<reference evidence="1" key="1">
    <citation type="journal article" date="2014" name="Front. Microbiol.">
        <title>High frequency of phylogenetically diverse reductive dehalogenase-homologous genes in deep subseafloor sedimentary metagenomes.</title>
        <authorList>
            <person name="Kawai M."/>
            <person name="Futagami T."/>
            <person name="Toyoda A."/>
            <person name="Takaki Y."/>
            <person name="Nishi S."/>
            <person name="Hori S."/>
            <person name="Arai W."/>
            <person name="Tsubouchi T."/>
            <person name="Morono Y."/>
            <person name="Uchiyama I."/>
            <person name="Ito T."/>
            <person name="Fujiyama A."/>
            <person name="Inagaki F."/>
            <person name="Takami H."/>
        </authorList>
    </citation>
    <scope>NUCLEOTIDE SEQUENCE</scope>
    <source>
        <strain evidence="1">Expedition CK06-06</strain>
    </source>
</reference>
<feature type="non-terminal residue" evidence="1">
    <location>
        <position position="265"/>
    </location>
</feature>
<name>X1B9B9_9ZZZZ</name>
<evidence type="ECO:0000313" key="1">
    <source>
        <dbReference type="EMBL" id="GAG80743.1"/>
    </source>
</evidence>
<comment type="caution">
    <text evidence="1">The sequence shown here is derived from an EMBL/GenBank/DDBJ whole genome shotgun (WGS) entry which is preliminary data.</text>
</comment>
<protein>
    <submittedName>
        <fullName evidence="1">Uncharacterized protein</fullName>
    </submittedName>
</protein>
<gene>
    <name evidence="1" type="ORF">S01H4_29499</name>
</gene>
<dbReference type="EMBL" id="BART01015149">
    <property type="protein sequence ID" value="GAG80743.1"/>
    <property type="molecule type" value="Genomic_DNA"/>
</dbReference>
<organism evidence="1">
    <name type="scientific">marine sediment metagenome</name>
    <dbReference type="NCBI Taxonomy" id="412755"/>
    <lineage>
        <taxon>unclassified sequences</taxon>
        <taxon>metagenomes</taxon>
        <taxon>ecological metagenomes</taxon>
    </lineage>
</organism>
<sequence>MKDKLFRSCSNGLVLMLNFPVENKIQYSSIDGFVEAAGISSLYDDWPSDTPYNVDKKTEFWGCCSNLQAWAENDYNPNLLFSQLAFPLLQILTDAGDLVAKKAYKKEIVNRMLRTPPIISTNESGYLDEEERIQILTRVLSEFLKRAKKDKYEFRVFTILINEIKGSELIIKFYDAIEEQFLAYLTYLESWNLDLDKYRMWQNIDLFSDLVNSVNNSKLWNKCCERIITYYKVLIKQIITVTEGWDSDSASHMLVAFDDQKVPYR</sequence>
<accession>X1B9B9</accession>
<dbReference type="AlphaFoldDB" id="X1B9B9"/>
<proteinExistence type="predicted"/>